<dbReference type="SUPFAM" id="SSF111384">
    <property type="entry name" value="OmpH-like"/>
    <property type="match status" value="1"/>
</dbReference>
<evidence type="ECO:0000256" key="2">
    <source>
        <dbReference type="ARBA" id="ARBA00022729"/>
    </source>
</evidence>
<reference evidence="4 5" key="1">
    <citation type="submission" date="2021-12" db="EMBL/GenBank/DDBJ databases">
        <title>Genome sequencing of bacteria with rrn-lacking chromosome and rrn-plasmid.</title>
        <authorList>
            <person name="Anda M."/>
            <person name="Iwasaki W."/>
        </authorList>
    </citation>
    <scope>NUCLEOTIDE SEQUENCE [LARGE SCALE GENOMIC DNA]</scope>
    <source>
        <strain evidence="4 5">NBRC 15940</strain>
    </source>
</reference>
<protein>
    <submittedName>
        <fullName evidence="4">Membrane protein</fullName>
    </submittedName>
</protein>
<evidence type="ECO:0000256" key="1">
    <source>
        <dbReference type="ARBA" id="ARBA00009091"/>
    </source>
</evidence>
<comment type="caution">
    <text evidence="4">The sequence shown here is derived from an EMBL/GenBank/DDBJ whole genome shotgun (WGS) entry which is preliminary data.</text>
</comment>
<dbReference type="AlphaFoldDB" id="A0AAN4VW87"/>
<comment type="similarity">
    <text evidence="1">Belongs to the Skp family.</text>
</comment>
<dbReference type="InterPro" id="IPR024930">
    <property type="entry name" value="Skp_dom_sf"/>
</dbReference>
<keyword evidence="2 3" id="KW-0732">Signal</keyword>
<dbReference type="GO" id="GO:0005829">
    <property type="term" value="C:cytosol"/>
    <property type="evidence" value="ECO:0007669"/>
    <property type="project" value="TreeGrafter"/>
</dbReference>
<evidence type="ECO:0000313" key="4">
    <source>
        <dbReference type="EMBL" id="GJM60848.1"/>
    </source>
</evidence>
<evidence type="ECO:0000256" key="3">
    <source>
        <dbReference type="SAM" id="SignalP"/>
    </source>
</evidence>
<accession>A0AAN4VW87</accession>
<dbReference type="GO" id="GO:0051082">
    <property type="term" value="F:unfolded protein binding"/>
    <property type="evidence" value="ECO:0007669"/>
    <property type="project" value="InterPro"/>
</dbReference>
<dbReference type="SMART" id="SM00935">
    <property type="entry name" value="OmpH"/>
    <property type="match status" value="1"/>
</dbReference>
<dbReference type="PANTHER" id="PTHR35089">
    <property type="entry name" value="CHAPERONE PROTEIN SKP"/>
    <property type="match status" value="1"/>
</dbReference>
<gene>
    <name evidence="4" type="ORF">PEDI_14000</name>
</gene>
<dbReference type="Gene3D" id="3.30.910.20">
    <property type="entry name" value="Skp domain"/>
    <property type="match status" value="1"/>
</dbReference>
<dbReference type="InterPro" id="IPR005632">
    <property type="entry name" value="Chaperone_Skp"/>
</dbReference>
<organism evidence="4 5">
    <name type="scientific">Persicobacter diffluens</name>
    <dbReference type="NCBI Taxonomy" id="981"/>
    <lineage>
        <taxon>Bacteria</taxon>
        <taxon>Pseudomonadati</taxon>
        <taxon>Bacteroidota</taxon>
        <taxon>Cytophagia</taxon>
        <taxon>Cytophagales</taxon>
        <taxon>Persicobacteraceae</taxon>
        <taxon>Persicobacter</taxon>
    </lineage>
</organism>
<sequence>MKNFKLAINGLLAGAVLSLYACNQPTTPAGSTAEVASVNASSAAAAGMKVAYINTDTLLNNYGFFKEKQDDLASKTEKYQKEFQNRAEGLQSEFEAYDKTRGSLTINQARSKEEELMRKRDNLAQYEASLNQTLAIERNQMLAELDSVVTDYLQNYGSSNAYDLVLTYTKGSGVLYANPKFDITNEVLKGLNTEFEASKQK</sequence>
<evidence type="ECO:0000313" key="5">
    <source>
        <dbReference type="Proteomes" id="UP001310022"/>
    </source>
</evidence>
<feature type="chain" id="PRO_5042904636" evidence="3">
    <location>
        <begin position="22"/>
        <end position="201"/>
    </location>
</feature>
<dbReference type="PROSITE" id="PS51257">
    <property type="entry name" value="PROKAR_LIPOPROTEIN"/>
    <property type="match status" value="1"/>
</dbReference>
<dbReference type="RefSeq" id="WP_053404739.1">
    <property type="nucleotide sequence ID" value="NZ_BQKE01000001.1"/>
</dbReference>
<dbReference type="PANTHER" id="PTHR35089:SF1">
    <property type="entry name" value="CHAPERONE PROTEIN SKP"/>
    <property type="match status" value="1"/>
</dbReference>
<feature type="signal peptide" evidence="3">
    <location>
        <begin position="1"/>
        <end position="21"/>
    </location>
</feature>
<name>A0AAN4VW87_9BACT</name>
<proteinExistence type="inferred from homology"/>
<keyword evidence="5" id="KW-1185">Reference proteome</keyword>
<dbReference type="Pfam" id="PF03938">
    <property type="entry name" value="OmpH"/>
    <property type="match status" value="1"/>
</dbReference>
<dbReference type="Proteomes" id="UP001310022">
    <property type="component" value="Unassembled WGS sequence"/>
</dbReference>
<dbReference type="EMBL" id="BQKE01000001">
    <property type="protein sequence ID" value="GJM60848.1"/>
    <property type="molecule type" value="Genomic_DNA"/>
</dbReference>
<dbReference type="GO" id="GO:0050821">
    <property type="term" value="P:protein stabilization"/>
    <property type="evidence" value="ECO:0007669"/>
    <property type="project" value="TreeGrafter"/>
</dbReference>